<feature type="compositionally biased region" description="Basic residues" evidence="1">
    <location>
        <begin position="163"/>
        <end position="175"/>
    </location>
</feature>
<keyword evidence="3" id="KW-1185">Reference proteome</keyword>
<sequence length="261" mass="29411">MKFHECQHVLANGNTCRAPRLRNEPFCYFHVAARDRVRRQRLAAERRLPLQVPVLEDRMTIQLALSDVVNALLSDRIDAKKAALTLYALQTASSNLKGVAVEKPKTYSEYVPELDASLPDTEEATTTSAAHAELAEMPYQPPQLAVVPAQTNPEDVATDPSAKKKRRREKAKIPPKKPVTSVPKKRDPTMLLIHELAVAAKKKELLAIRKYTPAFRKGTAMPLPSTIEDDETAQERHDQEWGEIFRDLRKSSQTKIKGWNC</sequence>
<dbReference type="Proteomes" id="UP000002432">
    <property type="component" value="Chromosome"/>
</dbReference>
<reference evidence="2 3" key="1">
    <citation type="journal article" date="2009" name="Appl. Environ. Microbiol.">
        <title>Three genomes from the phylum Acidobacteria provide insight into the lifestyles of these microorganisms in soils.</title>
        <authorList>
            <person name="Ward N.L."/>
            <person name="Challacombe J.F."/>
            <person name="Janssen P.H."/>
            <person name="Henrissat B."/>
            <person name="Coutinho P.M."/>
            <person name="Wu M."/>
            <person name="Xie G."/>
            <person name="Haft D.H."/>
            <person name="Sait M."/>
            <person name="Badger J."/>
            <person name="Barabote R.D."/>
            <person name="Bradley B."/>
            <person name="Brettin T.S."/>
            <person name="Brinkac L.M."/>
            <person name="Bruce D."/>
            <person name="Creasy T."/>
            <person name="Daugherty S.C."/>
            <person name="Davidsen T.M."/>
            <person name="DeBoy R.T."/>
            <person name="Detter J.C."/>
            <person name="Dodson R.J."/>
            <person name="Durkin A.S."/>
            <person name="Ganapathy A."/>
            <person name="Gwinn-Giglio M."/>
            <person name="Han C.S."/>
            <person name="Khouri H."/>
            <person name="Kiss H."/>
            <person name="Kothari S.P."/>
            <person name="Madupu R."/>
            <person name="Nelson K.E."/>
            <person name="Nelson W.C."/>
            <person name="Paulsen I."/>
            <person name="Penn K."/>
            <person name="Ren Q."/>
            <person name="Rosovitz M.J."/>
            <person name="Selengut J.D."/>
            <person name="Shrivastava S."/>
            <person name="Sullivan S.A."/>
            <person name="Tapia R."/>
            <person name="Thompson L.S."/>
            <person name="Watkins K.L."/>
            <person name="Yang Q."/>
            <person name="Yu C."/>
            <person name="Zafar N."/>
            <person name="Zhou L."/>
            <person name="Kuske C.R."/>
        </authorList>
    </citation>
    <scope>NUCLEOTIDE SEQUENCE [LARGE SCALE GENOMIC DNA]</scope>
    <source>
        <strain evidence="2 3">Ellin345</strain>
    </source>
</reference>
<dbReference type="HOGENOM" id="CLU_1068671_0_0_0"/>
<dbReference type="EnsemblBacteria" id="ABF41037">
    <property type="protein sequence ID" value="ABF41037"/>
    <property type="gene ID" value="Acid345_2036"/>
</dbReference>
<name>Q1IQ13_KORVE</name>
<dbReference type="eggNOG" id="ENOG5033ZMV">
    <property type="taxonomic scope" value="Bacteria"/>
</dbReference>
<gene>
    <name evidence="2" type="ordered locus">Acid345_2036</name>
</gene>
<evidence type="ECO:0000313" key="2">
    <source>
        <dbReference type="EMBL" id="ABF41037.1"/>
    </source>
</evidence>
<feature type="region of interest" description="Disordered" evidence="1">
    <location>
        <begin position="149"/>
        <end position="185"/>
    </location>
</feature>
<evidence type="ECO:0000256" key="1">
    <source>
        <dbReference type="SAM" id="MobiDB-lite"/>
    </source>
</evidence>
<proteinExistence type="predicted"/>
<evidence type="ECO:0000313" key="3">
    <source>
        <dbReference type="Proteomes" id="UP000002432"/>
    </source>
</evidence>
<dbReference type="EMBL" id="CP000360">
    <property type="protein sequence ID" value="ABF41037.1"/>
    <property type="molecule type" value="Genomic_DNA"/>
</dbReference>
<protein>
    <submittedName>
        <fullName evidence="2">Uncharacterized protein</fullName>
    </submittedName>
</protein>
<dbReference type="OrthoDB" id="120978at2"/>
<dbReference type="KEGG" id="aba:Acid345_2036"/>
<dbReference type="AlphaFoldDB" id="Q1IQ13"/>
<accession>Q1IQ13</accession>
<dbReference type="RefSeq" id="WP_011522838.1">
    <property type="nucleotide sequence ID" value="NC_008009.1"/>
</dbReference>
<organism evidence="2 3">
    <name type="scientific">Koribacter versatilis (strain Ellin345)</name>
    <dbReference type="NCBI Taxonomy" id="204669"/>
    <lineage>
        <taxon>Bacteria</taxon>
        <taxon>Pseudomonadati</taxon>
        <taxon>Acidobacteriota</taxon>
        <taxon>Terriglobia</taxon>
        <taxon>Terriglobales</taxon>
        <taxon>Candidatus Korobacteraceae</taxon>
        <taxon>Candidatus Korobacter</taxon>
    </lineage>
</organism>